<dbReference type="STRING" id="1070319.CAGGBEG34_210010"/>
<evidence type="ECO:0000313" key="2">
    <source>
        <dbReference type="Proteomes" id="UP000054051"/>
    </source>
</evidence>
<dbReference type="PANTHER" id="PTHR38040">
    <property type="entry name" value="UBIQUINONE BIOSYNTHESIS ACCESSORY FACTOR UBIK"/>
    <property type="match status" value="1"/>
</dbReference>
<proteinExistence type="predicted"/>
<reference evidence="1 2" key="1">
    <citation type="submission" date="2011-08" db="EMBL/GenBank/DDBJ databases">
        <title>The genome of the obligate endobacterium of an arbuscular mycorrhizal fungus reveals an interphylum network of nutritional interactions.</title>
        <authorList>
            <person name="Ghignone S."/>
            <person name="Salvioli A."/>
            <person name="Anca I."/>
            <person name="Lumini E."/>
            <person name="Ortu G."/>
            <person name="Petiti L."/>
            <person name="Cruveiller S."/>
            <person name="Bianciotto V."/>
            <person name="Piffanelli P."/>
            <person name="Lanfranco L."/>
            <person name="Bonfante P."/>
        </authorList>
    </citation>
    <scope>NUCLEOTIDE SEQUENCE [LARGE SCALE GENOMIC DNA]</scope>
    <source>
        <strain evidence="1 2">BEG34</strain>
    </source>
</reference>
<gene>
    <name evidence="1" type="ORF">CAGGBEG34_210010</name>
</gene>
<dbReference type="eggNOG" id="COG2960">
    <property type="taxonomic scope" value="Bacteria"/>
</dbReference>
<evidence type="ECO:0008006" key="3">
    <source>
        <dbReference type="Google" id="ProtNLM"/>
    </source>
</evidence>
<dbReference type="OrthoDB" id="5297354at2"/>
<dbReference type="InterPro" id="IPR007475">
    <property type="entry name" value="UbiK"/>
</dbReference>
<dbReference type="AlphaFoldDB" id="G2J8Q3"/>
<dbReference type="Proteomes" id="UP000054051">
    <property type="component" value="Unassembled WGS sequence"/>
</dbReference>
<dbReference type="EMBL" id="CAFB01000038">
    <property type="protein sequence ID" value="CCD29150.1"/>
    <property type="molecule type" value="Genomic_DNA"/>
</dbReference>
<dbReference type="Pfam" id="PF04380">
    <property type="entry name" value="BMFP"/>
    <property type="match status" value="1"/>
</dbReference>
<evidence type="ECO:0000313" key="1">
    <source>
        <dbReference type="EMBL" id="CCD29150.1"/>
    </source>
</evidence>
<protein>
    <recommendedName>
        <fullName evidence="3">Ubiquinone biosynthesis accessory factor UbiK</fullName>
    </recommendedName>
</protein>
<dbReference type="PANTHER" id="PTHR38040:SF1">
    <property type="entry name" value="UBIQUINONE BIOSYNTHESIS ACCESSORY FACTOR UBIK"/>
    <property type="match status" value="1"/>
</dbReference>
<organism evidence="1 2">
    <name type="scientific">Candidatus Glomeribacter gigasporarum BEG34</name>
    <dbReference type="NCBI Taxonomy" id="1070319"/>
    <lineage>
        <taxon>Bacteria</taxon>
        <taxon>Pseudomonadati</taxon>
        <taxon>Pseudomonadota</taxon>
        <taxon>Betaproteobacteria</taxon>
        <taxon>Burkholderiales</taxon>
        <taxon>Burkholderiaceae</taxon>
        <taxon>Candidatus Glomeribacter</taxon>
    </lineage>
</organism>
<comment type="caution">
    <text evidence="1">The sequence shown here is derived from an EMBL/GenBank/DDBJ whole genome shotgun (WGS) entry which is preliminary data.</text>
</comment>
<dbReference type="RefSeq" id="WP_006682387.1">
    <property type="nucleotide sequence ID" value="NZ_CAFB01000038.1"/>
</dbReference>
<name>G2J8Q3_9BURK</name>
<keyword evidence="2" id="KW-1185">Reference proteome</keyword>
<sequence>MNIHKAFQNMQSVAGLFKEPTQEIKQNLKARLTQRISSYGFVSREAFDIQTQILLRTRAKLEALERRLAQFEEEAHRSTK</sequence>
<accession>G2J8Q3</accession>